<comment type="caution">
    <text evidence="1">The sequence shown here is derived from an EMBL/GenBank/DDBJ whole genome shotgun (WGS) entry which is preliminary data.</text>
</comment>
<dbReference type="Proteomes" id="UP001054821">
    <property type="component" value="Chromosome 7"/>
</dbReference>
<dbReference type="AlphaFoldDB" id="A0AAD4YQ92"/>
<proteinExistence type="predicted"/>
<accession>A0AAD4YQ92</accession>
<protein>
    <recommendedName>
        <fullName evidence="3">Aminotransferase-like plant mobile domain-containing protein</fullName>
    </recommendedName>
</protein>
<sequence>MASASSSSIIRDHLCSTDDRLKRGRPSPFFKSAGEDIIIDGEPTPETTSVIDPASILRCCIERGLFSTVPLLFQHPCDTSKGWSEWVDRELKDPSTCDILNRAGVLDAIFLSKTCDIHIEANMLRHVDVANILHLPLCGSQDPFHVALTLEDELKLEILRNGAPTSPRTSLRFSNWIQYFGDVNRNEPCRLAALISLWLRRFLFFDFSQDCLHERVFSLALAIARGIVIPLTPMFLGHLYRLLD</sequence>
<organism evidence="1 2">
    <name type="scientific">Prunus dulcis</name>
    <name type="common">Almond</name>
    <name type="synonym">Amygdalus dulcis</name>
    <dbReference type="NCBI Taxonomy" id="3755"/>
    <lineage>
        <taxon>Eukaryota</taxon>
        <taxon>Viridiplantae</taxon>
        <taxon>Streptophyta</taxon>
        <taxon>Embryophyta</taxon>
        <taxon>Tracheophyta</taxon>
        <taxon>Spermatophyta</taxon>
        <taxon>Magnoliopsida</taxon>
        <taxon>eudicotyledons</taxon>
        <taxon>Gunneridae</taxon>
        <taxon>Pentapetalae</taxon>
        <taxon>rosids</taxon>
        <taxon>fabids</taxon>
        <taxon>Rosales</taxon>
        <taxon>Rosaceae</taxon>
        <taxon>Amygdaloideae</taxon>
        <taxon>Amygdaleae</taxon>
        <taxon>Prunus</taxon>
    </lineage>
</organism>
<name>A0AAD4YQ92_PRUDU</name>
<gene>
    <name evidence="1" type="ORF">L3X38_036996</name>
</gene>
<evidence type="ECO:0008006" key="3">
    <source>
        <dbReference type="Google" id="ProtNLM"/>
    </source>
</evidence>
<evidence type="ECO:0000313" key="1">
    <source>
        <dbReference type="EMBL" id="KAI5317289.1"/>
    </source>
</evidence>
<keyword evidence="2" id="KW-1185">Reference proteome</keyword>
<dbReference type="EMBL" id="JAJFAZ020000007">
    <property type="protein sequence ID" value="KAI5317289.1"/>
    <property type="molecule type" value="Genomic_DNA"/>
</dbReference>
<reference evidence="1 2" key="1">
    <citation type="journal article" date="2022" name="G3 (Bethesda)">
        <title>Whole-genome sequence and methylome profiling of the almond [Prunus dulcis (Mill.) D.A. Webb] cultivar 'Nonpareil'.</title>
        <authorList>
            <person name="D'Amico-Willman K.M."/>
            <person name="Ouma W.Z."/>
            <person name="Meulia T."/>
            <person name="Sideli G.M."/>
            <person name="Gradziel T.M."/>
            <person name="Fresnedo-Ramirez J."/>
        </authorList>
    </citation>
    <scope>NUCLEOTIDE SEQUENCE [LARGE SCALE GENOMIC DNA]</scope>
    <source>
        <strain evidence="1">Clone GOH B32 T37-40</strain>
    </source>
</reference>
<evidence type="ECO:0000313" key="2">
    <source>
        <dbReference type="Proteomes" id="UP001054821"/>
    </source>
</evidence>